<dbReference type="EMBL" id="JACHBR010000001">
    <property type="protein sequence ID" value="MBB5628440.1"/>
    <property type="molecule type" value="Genomic_DNA"/>
</dbReference>
<protein>
    <recommendedName>
        <fullName evidence="1">Transglutaminase-like domain-containing protein</fullName>
    </recommendedName>
</protein>
<proteinExistence type="predicted"/>
<dbReference type="SMART" id="SM00460">
    <property type="entry name" value="TGc"/>
    <property type="match status" value="1"/>
</dbReference>
<evidence type="ECO:0000259" key="1">
    <source>
        <dbReference type="SMART" id="SM00460"/>
    </source>
</evidence>
<feature type="domain" description="Transglutaminase-like" evidence="1">
    <location>
        <begin position="195"/>
        <end position="255"/>
    </location>
</feature>
<accession>A0A7W8Z726</accession>
<dbReference type="Gene3D" id="3.10.620.30">
    <property type="match status" value="1"/>
</dbReference>
<evidence type="ECO:0000313" key="2">
    <source>
        <dbReference type="EMBL" id="MBB5628440.1"/>
    </source>
</evidence>
<dbReference type="InterPro" id="IPR002931">
    <property type="entry name" value="Transglutaminase-like"/>
</dbReference>
<gene>
    <name evidence="2" type="ORF">BJ981_004139</name>
</gene>
<keyword evidence="3" id="KW-1185">Reference proteome</keyword>
<sequence>MPATDALAAGDVATDRLAELVDLVRRVPDQVRRFSLPAEAARTLHRLDAPLLDRLVTLGLPHVECGPVRLFDDHDLSNIALHLGLMSVRRRAMRAWASALRLGGEGSPARRVHFVPGCPVPGHRGPCRYQVLAPGGTRRECVAGPDPTAPVMSLDVRVRADWPEPPPAALELMAEVRPVRFFLLPEAIRWDLGFLRRTGLADCGGVAKYLVAEGRRRGMPVRFSFGLLVSKPYSTPHCWAEFEVDGTWVPVDPLMVAAMCAWAGLPAAEWPASRSPGALFCRLTDRFTRVAVHDGLWAALSLPTEVV</sequence>
<evidence type="ECO:0000313" key="3">
    <source>
        <dbReference type="Proteomes" id="UP000588112"/>
    </source>
</evidence>
<dbReference type="Proteomes" id="UP000588112">
    <property type="component" value="Unassembled WGS sequence"/>
</dbReference>
<comment type="caution">
    <text evidence="2">The sequence shown here is derived from an EMBL/GenBank/DDBJ whole genome shotgun (WGS) entry which is preliminary data.</text>
</comment>
<reference evidence="2 3" key="1">
    <citation type="submission" date="2020-08" db="EMBL/GenBank/DDBJ databases">
        <title>Sequencing the genomes of 1000 actinobacteria strains.</title>
        <authorList>
            <person name="Klenk H.-P."/>
        </authorList>
    </citation>
    <scope>NUCLEOTIDE SEQUENCE [LARGE SCALE GENOMIC DNA]</scope>
    <source>
        <strain evidence="2 3">DSM 45790</strain>
    </source>
</reference>
<dbReference type="Pfam" id="PF01841">
    <property type="entry name" value="Transglut_core"/>
    <property type="match status" value="1"/>
</dbReference>
<dbReference type="AlphaFoldDB" id="A0A7W8Z726"/>
<dbReference type="InterPro" id="IPR038765">
    <property type="entry name" value="Papain-like_cys_pep_sf"/>
</dbReference>
<organism evidence="2 3">
    <name type="scientific">Sphaerisporangium krabiense</name>
    <dbReference type="NCBI Taxonomy" id="763782"/>
    <lineage>
        <taxon>Bacteria</taxon>
        <taxon>Bacillati</taxon>
        <taxon>Actinomycetota</taxon>
        <taxon>Actinomycetes</taxon>
        <taxon>Streptosporangiales</taxon>
        <taxon>Streptosporangiaceae</taxon>
        <taxon>Sphaerisporangium</taxon>
    </lineage>
</organism>
<dbReference type="RefSeq" id="WP_184612957.1">
    <property type="nucleotide sequence ID" value="NZ_BOOS01000070.1"/>
</dbReference>
<name>A0A7W8Z726_9ACTN</name>
<dbReference type="SUPFAM" id="SSF54001">
    <property type="entry name" value="Cysteine proteinases"/>
    <property type="match status" value="1"/>
</dbReference>